<evidence type="ECO:0000313" key="1">
    <source>
        <dbReference type="EMBL" id="MBD8028689.1"/>
    </source>
</evidence>
<evidence type="ECO:0000313" key="2">
    <source>
        <dbReference type="Proteomes" id="UP000640930"/>
    </source>
</evidence>
<dbReference type="RefSeq" id="WP_191709075.1">
    <property type="nucleotide sequence ID" value="NZ_JACSQA010000059.1"/>
</dbReference>
<proteinExistence type="predicted"/>
<organism evidence="1 2">
    <name type="scientific">Ureibacillus galli</name>
    <dbReference type="NCBI Taxonomy" id="2762222"/>
    <lineage>
        <taxon>Bacteria</taxon>
        <taxon>Bacillati</taxon>
        <taxon>Bacillota</taxon>
        <taxon>Bacilli</taxon>
        <taxon>Bacillales</taxon>
        <taxon>Caryophanaceae</taxon>
        <taxon>Ureibacillus</taxon>
    </lineage>
</organism>
<protein>
    <submittedName>
        <fullName evidence="1">Uncharacterized protein</fullName>
    </submittedName>
</protein>
<dbReference type="EMBL" id="JACSQA010000059">
    <property type="protein sequence ID" value="MBD8028689.1"/>
    <property type="molecule type" value="Genomic_DNA"/>
</dbReference>
<sequence length="138" mass="16464">MQCSYCKTENKNSEIRCTFCEAELTKQRPTLKPFISFDGFKTYKELNDFHTYDLLKLLKEVRKQRSDAFNSLRMALKLSNNIEVPLDFKNLTEDDYKRFTAYMNLIEEILIDRIGYKPKRIDDKLLIAWATRIGLKEY</sequence>
<dbReference type="Proteomes" id="UP000640930">
    <property type="component" value="Unassembled WGS sequence"/>
</dbReference>
<keyword evidence="2" id="KW-1185">Reference proteome</keyword>
<accession>A0ABR8XHI0</accession>
<reference evidence="1 2" key="1">
    <citation type="submission" date="2020-08" db="EMBL/GenBank/DDBJ databases">
        <title>A Genomic Blueprint of the Chicken Gut Microbiome.</title>
        <authorList>
            <person name="Gilroy R."/>
            <person name="Ravi A."/>
            <person name="Getino M."/>
            <person name="Pursley I."/>
            <person name="Horton D.L."/>
            <person name="Alikhan N.-F."/>
            <person name="Baker D."/>
            <person name="Gharbi K."/>
            <person name="Hall N."/>
            <person name="Watson M."/>
            <person name="Adriaenssens E.M."/>
            <person name="Foster-Nyarko E."/>
            <person name="Jarju S."/>
            <person name="Secka A."/>
            <person name="Antonio M."/>
            <person name="Oren A."/>
            <person name="Chaudhuri R."/>
            <person name="La Ragione R.M."/>
            <person name="Hildebrand F."/>
            <person name="Pallen M.J."/>
        </authorList>
    </citation>
    <scope>NUCLEOTIDE SEQUENCE [LARGE SCALE GENOMIC DNA]</scope>
    <source>
        <strain evidence="1 2">Re31</strain>
    </source>
</reference>
<comment type="caution">
    <text evidence="1">The sequence shown here is derived from an EMBL/GenBank/DDBJ whole genome shotgun (WGS) entry which is preliminary data.</text>
</comment>
<name>A0ABR8XHI0_9BACL</name>
<gene>
    <name evidence="1" type="ORF">H9636_18845</name>
</gene>